<dbReference type="CDD" id="cd20482">
    <property type="entry name" value="CC_brat-like"/>
    <property type="match status" value="1"/>
</dbReference>
<dbReference type="InterPro" id="IPR003649">
    <property type="entry name" value="Bbox_C"/>
</dbReference>
<feature type="coiled-coil region" evidence="7">
    <location>
        <begin position="246"/>
        <end position="303"/>
    </location>
</feature>
<keyword evidence="1" id="KW-0479">Metal-binding</keyword>
<name>A0A194QEQ4_PAPXU</name>
<dbReference type="InterPro" id="IPR047153">
    <property type="entry name" value="TRIM45/56/19-like"/>
</dbReference>
<dbReference type="PROSITE" id="PS00518">
    <property type="entry name" value="ZF_RING_1"/>
    <property type="match status" value="1"/>
</dbReference>
<dbReference type="GO" id="GO:0005654">
    <property type="term" value="C:nucleoplasm"/>
    <property type="evidence" value="ECO:0007669"/>
    <property type="project" value="TreeGrafter"/>
</dbReference>
<dbReference type="SUPFAM" id="SSF57850">
    <property type="entry name" value="RING/U-box"/>
    <property type="match status" value="1"/>
</dbReference>
<protein>
    <submittedName>
        <fullName evidence="10">Brain tumor protein</fullName>
    </submittedName>
</protein>
<proteinExistence type="predicted"/>
<dbReference type="InterPro" id="IPR011042">
    <property type="entry name" value="6-blade_b-propeller_TolB-like"/>
</dbReference>
<dbReference type="STRING" id="66420.A0A194QEQ4"/>
<dbReference type="Pfam" id="PF01436">
    <property type="entry name" value="NHL"/>
    <property type="match status" value="1"/>
</dbReference>
<dbReference type="InterPro" id="IPR017907">
    <property type="entry name" value="Znf_RING_CS"/>
</dbReference>
<dbReference type="PROSITE" id="PS50119">
    <property type="entry name" value="ZF_BBOX"/>
    <property type="match status" value="2"/>
</dbReference>
<dbReference type="SUPFAM" id="SSF57845">
    <property type="entry name" value="B-box zinc-binding domain"/>
    <property type="match status" value="1"/>
</dbReference>
<dbReference type="CDD" id="cd19813">
    <property type="entry name" value="Bbox1_BRAT-like"/>
    <property type="match status" value="1"/>
</dbReference>
<evidence type="ECO:0000256" key="2">
    <source>
        <dbReference type="ARBA" id="ARBA00022737"/>
    </source>
</evidence>
<sequence>MEEINGDIYGDGLVSLGEDGSLESPDNGKQEQNCKICDNKLCSPRVLSCLHVFCEACIDKLMVNEAGDSLKFDLAVECPLCKQETKMPGGGAASLPSDYVLTNILDVSSMDQSVVCTCCKSKEPAVARCTDCSHFLCSNCNSAHEFMRCFENHRVVPFDALRSSKEKSAVHKPIFCIRHVGESLKFYCCECEVGACTECLTVDHKVGEHRCERIVDAEPNLRAELRNFIMQANARAEAAGSASSKLDDALGDLQRQRDEAEGVINEAYCAYKAAIERRREKALEELERLHKERELKVMDLFDRVDKTVQRIECACKFATRLLRRGDGTEIVMLKKTVASQFARLLEGSPEFDIDYSLEFVTRLEKFDAITEETFGTFRTETTRAEERKRASEAASMMSISSNTHSPAVSLTNAPVFDDFPLGNVRRVTGVSGHGGLVGVPGVGGVPGLGVPLPGVTNTGVMQGVVNVNSVTGVGAVPGVGGVSALPSMVEYNLQQLASIAEKDVQQTPHASPAPPFTLAELLAGDLNSPQAYNNLQALAKLGLNTEVNGFGSVGGVGSIGPVGPRGVSPGRPLLTAAEEAALVAPPAPLVRATKATPMHIRFKFGQLGGGKGQFNSPHGFCLGNDEDIIVADTNNHRITVFDKSGNHKFNFGVAGKEEGQLWYPRKVAVVRATGKFVVCDRGNERSRMQIFTKNGHFLKKIAVRFIDIVAGLAVTAEGLIVAVDSVTPTVFILSEEGDLLSWFDCSECMREPSDIAISGEITNIRSYFSGKEFYVCDFKGHCVVVFDEEGRFLRRIGCENVTNFPNGIDVSDAGDVLIGDSHGNKFHVAVFSRDGVLVTEFECPYVKVSRCCGLKITSEGYIVTLGKNNHHVLVLNTLYIV</sequence>
<feature type="repeat" description="NHL" evidence="6">
    <location>
        <begin position="648"/>
        <end position="694"/>
    </location>
</feature>
<evidence type="ECO:0000256" key="1">
    <source>
        <dbReference type="ARBA" id="ARBA00022723"/>
    </source>
</evidence>
<gene>
    <name evidence="10" type="ORF">RR46_05155</name>
</gene>
<dbReference type="Proteomes" id="UP000053268">
    <property type="component" value="Unassembled WGS sequence"/>
</dbReference>
<keyword evidence="7" id="KW-0175">Coiled coil</keyword>
<dbReference type="Gene3D" id="3.30.40.10">
    <property type="entry name" value="Zinc/RING finger domain, C3HC4 (zinc finger)"/>
    <property type="match status" value="1"/>
</dbReference>
<keyword evidence="3 5" id="KW-0863">Zinc-finger</keyword>
<dbReference type="InterPro" id="IPR013083">
    <property type="entry name" value="Znf_RING/FYVE/PHD"/>
</dbReference>
<accession>A0A194QEQ4</accession>
<evidence type="ECO:0000313" key="11">
    <source>
        <dbReference type="Proteomes" id="UP000053268"/>
    </source>
</evidence>
<dbReference type="InterPro" id="IPR001258">
    <property type="entry name" value="NHL_repeat"/>
</dbReference>
<dbReference type="CDD" id="cd14959">
    <property type="entry name" value="NHL_brat_like"/>
    <property type="match status" value="1"/>
</dbReference>
<evidence type="ECO:0000259" key="9">
    <source>
        <dbReference type="PROSITE" id="PS50119"/>
    </source>
</evidence>
<dbReference type="Gene3D" id="3.30.160.60">
    <property type="entry name" value="Classic Zinc Finger"/>
    <property type="match status" value="1"/>
</dbReference>
<feature type="domain" description="B box-type" evidence="9">
    <location>
        <begin position="111"/>
        <end position="158"/>
    </location>
</feature>
<dbReference type="Gene3D" id="2.120.10.30">
    <property type="entry name" value="TolB, C-terminal domain"/>
    <property type="match status" value="1"/>
</dbReference>
<dbReference type="SMART" id="SM00336">
    <property type="entry name" value="BBOX"/>
    <property type="match status" value="2"/>
</dbReference>
<dbReference type="SMART" id="SM00502">
    <property type="entry name" value="BBC"/>
    <property type="match status" value="1"/>
</dbReference>
<dbReference type="EMBL" id="KQ459299">
    <property type="protein sequence ID" value="KPJ01946.1"/>
    <property type="molecule type" value="Genomic_DNA"/>
</dbReference>
<feature type="repeat" description="NHL" evidence="6">
    <location>
        <begin position="601"/>
        <end position="644"/>
    </location>
</feature>
<dbReference type="AlphaFoldDB" id="A0A194QEQ4"/>
<keyword evidence="4" id="KW-0862">Zinc</keyword>
<evidence type="ECO:0000256" key="3">
    <source>
        <dbReference type="ARBA" id="ARBA00022771"/>
    </source>
</evidence>
<dbReference type="PROSITE" id="PS51125">
    <property type="entry name" value="NHL"/>
    <property type="match status" value="2"/>
</dbReference>
<dbReference type="GO" id="GO:0061630">
    <property type="term" value="F:ubiquitin protein ligase activity"/>
    <property type="evidence" value="ECO:0007669"/>
    <property type="project" value="TreeGrafter"/>
</dbReference>
<feature type="domain" description="RING-type" evidence="8">
    <location>
        <begin position="34"/>
        <end position="82"/>
    </location>
</feature>
<dbReference type="InterPro" id="IPR001841">
    <property type="entry name" value="Znf_RING"/>
</dbReference>
<keyword evidence="11" id="KW-1185">Reference proteome</keyword>
<dbReference type="PANTHER" id="PTHR25462">
    <property type="entry name" value="BONUS, ISOFORM C-RELATED"/>
    <property type="match status" value="1"/>
</dbReference>
<dbReference type="InterPro" id="IPR000315">
    <property type="entry name" value="Znf_B-box"/>
</dbReference>
<keyword evidence="2" id="KW-0677">Repeat</keyword>
<dbReference type="GO" id="GO:0008270">
    <property type="term" value="F:zinc ion binding"/>
    <property type="evidence" value="ECO:0007669"/>
    <property type="project" value="UniProtKB-KW"/>
</dbReference>
<evidence type="ECO:0000256" key="6">
    <source>
        <dbReference type="PROSITE-ProRule" id="PRU00504"/>
    </source>
</evidence>
<dbReference type="Pfam" id="PF00097">
    <property type="entry name" value="zf-C3HC4"/>
    <property type="match status" value="1"/>
</dbReference>
<evidence type="ECO:0000256" key="5">
    <source>
        <dbReference type="PROSITE-ProRule" id="PRU00024"/>
    </source>
</evidence>
<feature type="domain" description="B box-type" evidence="9">
    <location>
        <begin position="171"/>
        <end position="214"/>
    </location>
</feature>
<organism evidence="10 11">
    <name type="scientific">Papilio xuthus</name>
    <name type="common">Asian swallowtail butterfly</name>
    <dbReference type="NCBI Taxonomy" id="66420"/>
    <lineage>
        <taxon>Eukaryota</taxon>
        <taxon>Metazoa</taxon>
        <taxon>Ecdysozoa</taxon>
        <taxon>Arthropoda</taxon>
        <taxon>Hexapoda</taxon>
        <taxon>Insecta</taxon>
        <taxon>Pterygota</taxon>
        <taxon>Neoptera</taxon>
        <taxon>Endopterygota</taxon>
        <taxon>Lepidoptera</taxon>
        <taxon>Glossata</taxon>
        <taxon>Ditrysia</taxon>
        <taxon>Papilionoidea</taxon>
        <taxon>Papilionidae</taxon>
        <taxon>Papilioninae</taxon>
        <taxon>Papilio</taxon>
    </lineage>
</organism>
<dbReference type="InterPro" id="IPR018957">
    <property type="entry name" value="Znf_C3HC4_RING-type"/>
</dbReference>
<dbReference type="PROSITE" id="PS50089">
    <property type="entry name" value="ZF_RING_2"/>
    <property type="match status" value="1"/>
</dbReference>
<dbReference type="SUPFAM" id="SSF63829">
    <property type="entry name" value="Calcium-dependent phosphotriesterase"/>
    <property type="match status" value="1"/>
</dbReference>
<reference evidence="10 11" key="1">
    <citation type="journal article" date="2015" name="Nat. Commun.">
        <title>Outbred genome sequencing and CRISPR/Cas9 gene editing in butterflies.</title>
        <authorList>
            <person name="Li X."/>
            <person name="Fan D."/>
            <person name="Zhang W."/>
            <person name="Liu G."/>
            <person name="Zhang L."/>
            <person name="Zhao L."/>
            <person name="Fang X."/>
            <person name="Chen L."/>
            <person name="Dong Y."/>
            <person name="Chen Y."/>
            <person name="Ding Y."/>
            <person name="Zhao R."/>
            <person name="Feng M."/>
            <person name="Zhu Y."/>
            <person name="Feng Y."/>
            <person name="Jiang X."/>
            <person name="Zhu D."/>
            <person name="Xiang H."/>
            <person name="Feng X."/>
            <person name="Li S."/>
            <person name="Wang J."/>
            <person name="Zhang G."/>
            <person name="Kronforst M.R."/>
            <person name="Wang W."/>
        </authorList>
    </citation>
    <scope>NUCLEOTIDE SEQUENCE [LARGE SCALE GENOMIC DNA]</scope>
    <source>
        <strain evidence="10">Ya'a_city_454_Px</strain>
        <tissue evidence="10">Whole body</tissue>
    </source>
</reference>
<evidence type="ECO:0000313" key="10">
    <source>
        <dbReference type="EMBL" id="KPJ01946.1"/>
    </source>
</evidence>
<dbReference type="PANTHER" id="PTHR25462:SF296">
    <property type="entry name" value="MEIOTIC P26, ISOFORM F"/>
    <property type="match status" value="1"/>
</dbReference>
<evidence type="ECO:0000259" key="8">
    <source>
        <dbReference type="PROSITE" id="PS50089"/>
    </source>
</evidence>
<evidence type="ECO:0000256" key="7">
    <source>
        <dbReference type="SAM" id="Coils"/>
    </source>
</evidence>
<dbReference type="SMART" id="SM00184">
    <property type="entry name" value="RING"/>
    <property type="match status" value="2"/>
</dbReference>
<evidence type="ECO:0000256" key="4">
    <source>
        <dbReference type="ARBA" id="ARBA00022833"/>
    </source>
</evidence>